<protein>
    <submittedName>
        <fullName evidence="1">Uncharacterized protein</fullName>
    </submittedName>
</protein>
<proteinExistence type="predicted"/>
<dbReference type="VEuPathDB" id="FungiDB:MUCCIDRAFT_106179"/>
<organism evidence="1 2">
    <name type="scientific">Mucor lusitanicus CBS 277.49</name>
    <dbReference type="NCBI Taxonomy" id="747725"/>
    <lineage>
        <taxon>Eukaryota</taxon>
        <taxon>Fungi</taxon>
        <taxon>Fungi incertae sedis</taxon>
        <taxon>Mucoromycota</taxon>
        <taxon>Mucoromycotina</taxon>
        <taxon>Mucoromycetes</taxon>
        <taxon>Mucorales</taxon>
        <taxon>Mucorineae</taxon>
        <taxon>Mucoraceae</taxon>
        <taxon>Mucor</taxon>
    </lineage>
</organism>
<name>A0A168QG90_MUCCL</name>
<accession>A0A168QG90</accession>
<sequence>MDRVKASAQNSLVVEIFHPSTKDHPSIYKSSSKPKVNYSIVFSSKFSIVVISRDPLYLNQEMAL</sequence>
<evidence type="ECO:0000313" key="1">
    <source>
        <dbReference type="EMBL" id="OAD09195.1"/>
    </source>
</evidence>
<comment type="caution">
    <text evidence="1">The sequence shown here is derived from an EMBL/GenBank/DDBJ whole genome shotgun (WGS) entry which is preliminary data.</text>
</comment>
<dbReference type="Proteomes" id="UP000077051">
    <property type="component" value="Unassembled WGS sequence"/>
</dbReference>
<dbReference type="EMBL" id="AMYB01000001">
    <property type="protein sequence ID" value="OAD09195.1"/>
    <property type="molecule type" value="Genomic_DNA"/>
</dbReference>
<keyword evidence="2" id="KW-1185">Reference proteome</keyword>
<reference evidence="1 2" key="1">
    <citation type="submission" date="2015-06" db="EMBL/GenBank/DDBJ databases">
        <title>Expansion of signal transduction pathways in fungi by whole-genome duplication.</title>
        <authorList>
            <consortium name="DOE Joint Genome Institute"/>
            <person name="Corrochano L.M."/>
            <person name="Kuo A."/>
            <person name="Marcet-Houben M."/>
            <person name="Polaino S."/>
            <person name="Salamov A."/>
            <person name="Villalobos J.M."/>
            <person name="Alvarez M.I."/>
            <person name="Avalos J."/>
            <person name="Benito E.P."/>
            <person name="Benoit I."/>
            <person name="Burger G."/>
            <person name="Camino L.P."/>
            <person name="Canovas D."/>
            <person name="Cerda-Olmedo E."/>
            <person name="Cheng J.-F."/>
            <person name="Dominguez A."/>
            <person name="Elias M."/>
            <person name="Eslava A.P."/>
            <person name="Glaser F."/>
            <person name="Grimwood J."/>
            <person name="Gutierrez G."/>
            <person name="Heitman J."/>
            <person name="Henrissat B."/>
            <person name="Iturriaga E.A."/>
            <person name="Lang B.F."/>
            <person name="Lavin J.L."/>
            <person name="Lee S."/>
            <person name="Li W."/>
            <person name="Lindquist E."/>
            <person name="Lopez-Garcia S."/>
            <person name="Luque E.M."/>
            <person name="Marcos A.T."/>
            <person name="Martin J."/>
            <person name="Mccluskey K."/>
            <person name="Medina H.R."/>
            <person name="Miralles-Duran A."/>
            <person name="Miyazaki A."/>
            <person name="Munoz-Torres E."/>
            <person name="Oguiza J.A."/>
            <person name="Ohm R."/>
            <person name="Olmedo M."/>
            <person name="Orejas M."/>
            <person name="Ortiz-Castellanos L."/>
            <person name="Pisabarro A.G."/>
            <person name="Rodriguez-Romero J."/>
            <person name="Ruiz-Herrera J."/>
            <person name="Ruiz-Vazquez R."/>
            <person name="Sanz C."/>
            <person name="Schackwitz W."/>
            <person name="Schmutz J."/>
            <person name="Shahriari M."/>
            <person name="Shelest E."/>
            <person name="Silva-Franco F."/>
            <person name="Soanes D."/>
            <person name="Syed K."/>
            <person name="Tagua V.G."/>
            <person name="Talbot N.J."/>
            <person name="Thon M."/>
            <person name="De Vries R.P."/>
            <person name="Wiebenga A."/>
            <person name="Yadav J.S."/>
            <person name="Braun E.L."/>
            <person name="Baker S."/>
            <person name="Garre V."/>
            <person name="Horwitz B."/>
            <person name="Torres-Martinez S."/>
            <person name="Idnurm A."/>
            <person name="Herrera-Estrella A."/>
            <person name="Gabaldon T."/>
            <person name="Grigoriev I.V."/>
        </authorList>
    </citation>
    <scope>NUCLEOTIDE SEQUENCE [LARGE SCALE GENOMIC DNA]</scope>
    <source>
        <strain evidence="1 2">CBS 277.49</strain>
    </source>
</reference>
<gene>
    <name evidence="1" type="ORF">MUCCIDRAFT_106179</name>
</gene>
<evidence type="ECO:0000313" key="2">
    <source>
        <dbReference type="Proteomes" id="UP000077051"/>
    </source>
</evidence>
<dbReference type="AlphaFoldDB" id="A0A168QG90"/>